<accession>A0A086TD65</accession>
<name>A0A086TD65_HAPC1</name>
<organism evidence="2 3">
    <name type="scientific">Hapsidospora chrysogenum (strain ATCC 11550 / CBS 779.69 / DSM 880 / IAM 14645 / JCM 23072 / IMI 49137)</name>
    <name type="common">Acremonium chrysogenum</name>
    <dbReference type="NCBI Taxonomy" id="857340"/>
    <lineage>
        <taxon>Eukaryota</taxon>
        <taxon>Fungi</taxon>
        <taxon>Dikarya</taxon>
        <taxon>Ascomycota</taxon>
        <taxon>Pezizomycotina</taxon>
        <taxon>Sordariomycetes</taxon>
        <taxon>Hypocreomycetidae</taxon>
        <taxon>Hypocreales</taxon>
        <taxon>Bionectriaceae</taxon>
        <taxon>Hapsidospora</taxon>
    </lineage>
</organism>
<feature type="compositionally biased region" description="Basic residues" evidence="1">
    <location>
        <begin position="14"/>
        <end position="27"/>
    </location>
</feature>
<dbReference type="STRING" id="857340.A0A086TD65"/>
<sequence>MSKWSTKPADHKVTRQRNNQRRHRQRVKDRIADLEARLEKTQRQLSQALDRVAELTSELDRVRRGSLPAPGAEDAVASGDQGLVLGNPGLGDDSPTIDPPSSQDASQPPDPGTTWSKAPCGGSPAAHDPASLSWATAPALPDDAVVPPDSWDEECCDLPHPKPGTSTTRCRDAYIIISQQNYRALDVHTIRQWLEPGFHGALHKGDGCRVDTEVLFALLDYISSG</sequence>
<dbReference type="PANTHER" id="PTHR42070">
    <property type="entry name" value="FILAMENT ASSOCIATED PROTEIN, PUTATIVE (AFU_ORTHOLOGUE AFUA_8G06630)-RELATED"/>
    <property type="match status" value="1"/>
</dbReference>
<evidence type="ECO:0008006" key="4">
    <source>
        <dbReference type="Google" id="ProtNLM"/>
    </source>
</evidence>
<reference evidence="3" key="1">
    <citation type="journal article" date="2014" name="Genome Announc.">
        <title>Genome sequence and annotation of Acremonium chrysogenum, producer of the beta-lactam antibiotic cephalosporin C.</title>
        <authorList>
            <person name="Terfehr D."/>
            <person name="Dahlmann T.A."/>
            <person name="Specht T."/>
            <person name="Zadra I."/>
            <person name="Kuernsteiner H."/>
            <person name="Kueck U."/>
        </authorList>
    </citation>
    <scope>NUCLEOTIDE SEQUENCE [LARGE SCALE GENOMIC DNA]</scope>
    <source>
        <strain evidence="3">ATCC 11550 / CBS 779.69 / DSM 880 / IAM 14645 / JCM 23072 / IMI 49137</strain>
    </source>
</reference>
<dbReference type="EMBL" id="JPKY01000011">
    <property type="protein sequence ID" value="KFH47297.1"/>
    <property type="molecule type" value="Genomic_DNA"/>
</dbReference>
<comment type="caution">
    <text evidence="2">The sequence shown here is derived from an EMBL/GenBank/DDBJ whole genome shotgun (WGS) entry which is preliminary data.</text>
</comment>
<feature type="region of interest" description="Disordered" evidence="1">
    <location>
        <begin position="56"/>
        <end position="131"/>
    </location>
</feature>
<keyword evidence="3" id="KW-1185">Reference proteome</keyword>
<evidence type="ECO:0000256" key="1">
    <source>
        <dbReference type="SAM" id="MobiDB-lite"/>
    </source>
</evidence>
<proteinExistence type="predicted"/>
<protein>
    <recommendedName>
        <fullName evidence="4">BZIP domain-containing protein</fullName>
    </recommendedName>
</protein>
<dbReference type="Proteomes" id="UP000029964">
    <property type="component" value="Unassembled WGS sequence"/>
</dbReference>
<dbReference type="AlphaFoldDB" id="A0A086TD65"/>
<evidence type="ECO:0000313" key="3">
    <source>
        <dbReference type="Proteomes" id="UP000029964"/>
    </source>
</evidence>
<dbReference type="HOGENOM" id="CLU_066266_1_0_1"/>
<feature type="region of interest" description="Disordered" evidence="1">
    <location>
        <begin position="1"/>
        <end position="29"/>
    </location>
</feature>
<dbReference type="OrthoDB" id="4505928at2759"/>
<dbReference type="PANTHER" id="PTHR42070:SF1">
    <property type="entry name" value="FILAMENT ASSOCIATED PROTEIN, PUTATIVE (AFU_ORTHOLOGUE AFUA_8G06630)-RELATED"/>
    <property type="match status" value="1"/>
</dbReference>
<evidence type="ECO:0000313" key="2">
    <source>
        <dbReference type="EMBL" id="KFH47297.1"/>
    </source>
</evidence>
<gene>
    <name evidence="2" type="ORF">ACRE_019290</name>
</gene>